<comment type="caution">
    <text evidence="4">The sequence shown here is derived from an EMBL/GenBank/DDBJ whole genome shotgun (WGS) entry which is preliminary data.</text>
</comment>
<feature type="domain" description="ABC-type uncharacterised transport system" evidence="2">
    <location>
        <begin position="193"/>
        <end position="428"/>
    </location>
</feature>
<feature type="transmembrane region" description="Helical" evidence="1">
    <location>
        <begin position="27"/>
        <end position="49"/>
    </location>
</feature>
<evidence type="ECO:0000259" key="2">
    <source>
        <dbReference type="Pfam" id="PF09822"/>
    </source>
</evidence>
<protein>
    <submittedName>
        <fullName evidence="4">GldG family protein</fullName>
    </submittedName>
</protein>
<proteinExistence type="predicted"/>
<organism evidence="4 5">
    <name type="scientific">Subdoligranulum variabile</name>
    <dbReference type="NCBI Taxonomy" id="214851"/>
    <lineage>
        <taxon>Bacteria</taxon>
        <taxon>Bacillati</taxon>
        <taxon>Bacillota</taxon>
        <taxon>Clostridia</taxon>
        <taxon>Eubacteriales</taxon>
        <taxon>Oscillospiraceae</taxon>
        <taxon>Subdoligranulum</taxon>
    </lineage>
</organism>
<dbReference type="Pfam" id="PF23357">
    <property type="entry name" value="DUF7088"/>
    <property type="match status" value="1"/>
</dbReference>
<gene>
    <name evidence="4" type="ORF">K8V20_04170</name>
</gene>
<dbReference type="Pfam" id="PF09822">
    <property type="entry name" value="ABC_transp_aux"/>
    <property type="match status" value="1"/>
</dbReference>
<reference evidence="4" key="1">
    <citation type="journal article" date="2021" name="PeerJ">
        <title>Extensive microbial diversity within the chicken gut microbiome revealed by metagenomics and culture.</title>
        <authorList>
            <person name="Gilroy R."/>
            <person name="Ravi A."/>
            <person name="Getino M."/>
            <person name="Pursley I."/>
            <person name="Horton D.L."/>
            <person name="Alikhan N.F."/>
            <person name="Baker D."/>
            <person name="Gharbi K."/>
            <person name="Hall N."/>
            <person name="Watson M."/>
            <person name="Adriaenssens E.M."/>
            <person name="Foster-Nyarko E."/>
            <person name="Jarju S."/>
            <person name="Secka A."/>
            <person name="Antonio M."/>
            <person name="Oren A."/>
            <person name="Chaudhuri R.R."/>
            <person name="La Ragione R."/>
            <person name="Hildebrand F."/>
            <person name="Pallen M.J."/>
        </authorList>
    </citation>
    <scope>NUCLEOTIDE SEQUENCE</scope>
    <source>
        <strain evidence="4">ChiBcec21-2208</strain>
    </source>
</reference>
<name>A0A921IJA9_9FIRM</name>
<keyword evidence="1" id="KW-1133">Transmembrane helix</keyword>
<accession>A0A921IJA9</accession>
<evidence type="ECO:0000313" key="5">
    <source>
        <dbReference type="Proteomes" id="UP000782880"/>
    </source>
</evidence>
<evidence type="ECO:0000313" key="4">
    <source>
        <dbReference type="EMBL" id="HJG27827.1"/>
    </source>
</evidence>
<feature type="transmembrane region" description="Helical" evidence="1">
    <location>
        <begin position="460"/>
        <end position="479"/>
    </location>
</feature>
<feature type="domain" description="DUF7088" evidence="3">
    <location>
        <begin position="64"/>
        <end position="148"/>
    </location>
</feature>
<dbReference type="InterPro" id="IPR029062">
    <property type="entry name" value="Class_I_gatase-like"/>
</dbReference>
<evidence type="ECO:0000256" key="1">
    <source>
        <dbReference type="SAM" id="Phobius"/>
    </source>
</evidence>
<evidence type="ECO:0000259" key="3">
    <source>
        <dbReference type="Pfam" id="PF23357"/>
    </source>
</evidence>
<dbReference type="SUPFAM" id="SSF52317">
    <property type="entry name" value="Class I glutamine amidotransferase-like"/>
    <property type="match status" value="1"/>
</dbReference>
<dbReference type="InterPro" id="IPR019196">
    <property type="entry name" value="ABC_transp_unknown"/>
</dbReference>
<keyword evidence="1" id="KW-0472">Membrane</keyword>
<reference evidence="4" key="2">
    <citation type="submission" date="2021-09" db="EMBL/GenBank/DDBJ databases">
        <authorList>
            <person name="Gilroy R."/>
        </authorList>
    </citation>
    <scope>NUCLEOTIDE SEQUENCE</scope>
    <source>
        <strain evidence="4">ChiBcec21-2208</strain>
    </source>
</reference>
<keyword evidence="1" id="KW-0812">Transmembrane</keyword>
<sequence>MKNSLKNKWQGALARNRQALSTRTAKVGGYSFVLSLVVLAILIAVNVLASKLPSSWTQFDISAAQLYSLTSDTKVVVTNLEQDVTIYWICQAGQEDTVIDKLLDRYEDLSDHITVVKKDPDIYPTFAQQYTEETVTNNSLVVESGDKSRYISYENIYEVDTASYYTTGSVSQSFDGEGQITSAIDYVVSTDLPQVYLLSGHGEAELSQTFTDELERSNYETVADFTLLNVDAMPEECDVLLINAPTSDISDEELTMLRSYVSGGGKLVVLSGPQESADLPNLQALLNDYGVTVTDGVVVDNNRDYYAFTAPYVLMPEIQSSEITDPLVEGDYHVIVPIAQGLTVGENDGSATVTSLLQTSDDSFSKAAGYAMTTYDKEDGDTDGPFSLAVSVEDTASGGRMLWVASDYLLDDLYNSYSSGANLDFVMNGLSWMIGDTDAVSIRSKSLNYNYLTISSSSAAWLKVCMIGIIPVGFLLLGVDEVLRRRKKV</sequence>
<dbReference type="AlphaFoldDB" id="A0A921IJA9"/>
<dbReference type="EMBL" id="DYVE01000107">
    <property type="protein sequence ID" value="HJG27827.1"/>
    <property type="molecule type" value="Genomic_DNA"/>
</dbReference>
<dbReference type="InterPro" id="IPR055396">
    <property type="entry name" value="DUF7088"/>
</dbReference>
<dbReference type="Proteomes" id="UP000782880">
    <property type="component" value="Unassembled WGS sequence"/>
</dbReference>